<proteinExistence type="predicted"/>
<protein>
    <submittedName>
        <fullName evidence="2">Uncharacterized protein</fullName>
    </submittedName>
</protein>
<accession>A0A846YTR7</accession>
<evidence type="ECO:0000256" key="1">
    <source>
        <dbReference type="SAM" id="Phobius"/>
    </source>
</evidence>
<organism evidence="2 3">
    <name type="scientific">Nocardia flavorosea</name>
    <dbReference type="NCBI Taxonomy" id="53429"/>
    <lineage>
        <taxon>Bacteria</taxon>
        <taxon>Bacillati</taxon>
        <taxon>Actinomycetota</taxon>
        <taxon>Actinomycetes</taxon>
        <taxon>Mycobacteriales</taxon>
        <taxon>Nocardiaceae</taxon>
        <taxon>Nocardia</taxon>
    </lineage>
</organism>
<comment type="caution">
    <text evidence="2">The sequence shown here is derived from an EMBL/GenBank/DDBJ whole genome shotgun (WGS) entry which is preliminary data.</text>
</comment>
<dbReference type="EMBL" id="JAAXOT010000031">
    <property type="protein sequence ID" value="NKY60940.1"/>
    <property type="molecule type" value="Genomic_DNA"/>
</dbReference>
<dbReference type="Proteomes" id="UP000570678">
    <property type="component" value="Unassembled WGS sequence"/>
</dbReference>
<evidence type="ECO:0000313" key="2">
    <source>
        <dbReference type="EMBL" id="NKY60940.1"/>
    </source>
</evidence>
<keyword evidence="1" id="KW-1133">Transmembrane helix</keyword>
<keyword evidence="1" id="KW-0812">Transmembrane</keyword>
<evidence type="ECO:0000313" key="3">
    <source>
        <dbReference type="Proteomes" id="UP000570678"/>
    </source>
</evidence>
<dbReference type="RefSeq" id="WP_157117283.1">
    <property type="nucleotide sequence ID" value="NZ_JAAXOT010000031.1"/>
</dbReference>
<feature type="transmembrane region" description="Helical" evidence="1">
    <location>
        <begin position="48"/>
        <end position="77"/>
    </location>
</feature>
<gene>
    <name evidence="2" type="ORF">HGA15_33355</name>
</gene>
<keyword evidence="3" id="KW-1185">Reference proteome</keyword>
<name>A0A846YTR7_9NOCA</name>
<dbReference type="AlphaFoldDB" id="A0A846YTR7"/>
<keyword evidence="1" id="KW-0472">Membrane</keyword>
<sequence length="86" mass="9282">MTCIFREISDKNRAKPGHLSLSVDTFSPYQFEVLISAGGSGMRAGWTLGVGVILVFALVTNPGVVFMVLALAMVVGWQLRKRGGVR</sequence>
<reference evidence="2 3" key="1">
    <citation type="submission" date="2020-04" db="EMBL/GenBank/DDBJ databases">
        <title>MicrobeNet Type strains.</title>
        <authorList>
            <person name="Nicholson A.C."/>
        </authorList>
    </citation>
    <scope>NUCLEOTIDE SEQUENCE [LARGE SCALE GENOMIC DNA]</scope>
    <source>
        <strain evidence="2 3">JCM 3332</strain>
    </source>
</reference>